<sequence length="161" mass="17889">MLSSSSSLFLSSPTPILCVKSKTTVPTSPRPATTTTTAYSYTSTENTRSKTTTYRSPPHPMASCAASFYEILGIPLGASNHEIKTAYRRLARTFHPDVARIDCKDSSADSFIKIHAAYCTLSDPEKRAVYDQKLFRRNRPLTTVSGFSGYSGRNWETDQCW</sequence>
<evidence type="ECO:0000313" key="2">
    <source>
        <dbReference type="Proteomes" id="UP001164250"/>
    </source>
</evidence>
<evidence type="ECO:0000313" key="1">
    <source>
        <dbReference type="EMBL" id="KAJ0098023.1"/>
    </source>
</evidence>
<protein>
    <submittedName>
        <fullName evidence="1">Uncharacterized protein</fullName>
    </submittedName>
</protein>
<dbReference type="EMBL" id="CM047901">
    <property type="protein sequence ID" value="KAJ0098023.1"/>
    <property type="molecule type" value="Genomic_DNA"/>
</dbReference>
<keyword evidence="2" id="KW-1185">Reference proteome</keyword>
<name>A0ACC1BGF1_9ROSI</name>
<proteinExistence type="predicted"/>
<reference evidence="2" key="1">
    <citation type="journal article" date="2023" name="G3 (Bethesda)">
        <title>Genome assembly and association tests identify interacting loci associated with vigor, precocity, and sex in interspecific pistachio rootstocks.</title>
        <authorList>
            <person name="Palmer W."/>
            <person name="Jacygrad E."/>
            <person name="Sagayaradj S."/>
            <person name="Cavanaugh K."/>
            <person name="Han R."/>
            <person name="Bertier L."/>
            <person name="Beede B."/>
            <person name="Kafkas S."/>
            <person name="Golino D."/>
            <person name="Preece J."/>
            <person name="Michelmore R."/>
        </authorList>
    </citation>
    <scope>NUCLEOTIDE SEQUENCE [LARGE SCALE GENOMIC DNA]</scope>
</reference>
<comment type="caution">
    <text evidence="1">The sequence shown here is derived from an EMBL/GenBank/DDBJ whole genome shotgun (WGS) entry which is preliminary data.</text>
</comment>
<gene>
    <name evidence="1" type="ORF">Patl1_29086</name>
</gene>
<accession>A0ACC1BGF1</accession>
<organism evidence="1 2">
    <name type="scientific">Pistacia atlantica</name>
    <dbReference type="NCBI Taxonomy" id="434234"/>
    <lineage>
        <taxon>Eukaryota</taxon>
        <taxon>Viridiplantae</taxon>
        <taxon>Streptophyta</taxon>
        <taxon>Embryophyta</taxon>
        <taxon>Tracheophyta</taxon>
        <taxon>Spermatophyta</taxon>
        <taxon>Magnoliopsida</taxon>
        <taxon>eudicotyledons</taxon>
        <taxon>Gunneridae</taxon>
        <taxon>Pentapetalae</taxon>
        <taxon>rosids</taxon>
        <taxon>malvids</taxon>
        <taxon>Sapindales</taxon>
        <taxon>Anacardiaceae</taxon>
        <taxon>Pistacia</taxon>
    </lineage>
</organism>
<dbReference type="Proteomes" id="UP001164250">
    <property type="component" value="Chromosome 5"/>
</dbReference>